<comment type="subcellular location">
    <subcellularLocation>
        <location evidence="1 2">Nucleus</location>
    </subcellularLocation>
</comment>
<dbReference type="GO" id="GO:0003677">
    <property type="term" value="F:DNA binding"/>
    <property type="evidence" value="ECO:0007669"/>
    <property type="project" value="UniProtKB-UniRule"/>
</dbReference>
<evidence type="ECO:0000313" key="6">
    <source>
        <dbReference type="Proteomes" id="UP001367508"/>
    </source>
</evidence>
<evidence type="ECO:0000256" key="1">
    <source>
        <dbReference type="ARBA" id="ARBA00004123"/>
    </source>
</evidence>
<keyword evidence="6" id="KW-1185">Reference proteome</keyword>
<dbReference type="GO" id="GO:0003682">
    <property type="term" value="F:chromatin binding"/>
    <property type="evidence" value="ECO:0007669"/>
    <property type="project" value="InterPro"/>
</dbReference>
<keyword evidence="2" id="KW-0238">DNA-binding</keyword>
<dbReference type="PROSITE" id="PS50071">
    <property type="entry name" value="HOMEOBOX_2"/>
    <property type="match status" value="1"/>
</dbReference>
<evidence type="ECO:0000256" key="2">
    <source>
        <dbReference type="PROSITE-ProRule" id="PRU00108"/>
    </source>
</evidence>
<feature type="domain" description="Homeobox" evidence="4">
    <location>
        <begin position="111"/>
        <end position="175"/>
    </location>
</feature>
<dbReference type="Gene3D" id="2.30.30.140">
    <property type="match status" value="1"/>
</dbReference>
<proteinExistence type="predicted"/>
<dbReference type="InterPro" id="IPR032001">
    <property type="entry name" value="SAWADEE_dom"/>
</dbReference>
<evidence type="ECO:0000313" key="5">
    <source>
        <dbReference type="EMBL" id="KAK7313096.1"/>
    </source>
</evidence>
<dbReference type="InterPro" id="IPR001356">
    <property type="entry name" value="HD"/>
</dbReference>
<dbReference type="CDD" id="cd00086">
    <property type="entry name" value="homeodomain"/>
    <property type="match status" value="1"/>
</dbReference>
<keyword evidence="2" id="KW-0371">Homeobox</keyword>
<dbReference type="Gene3D" id="1.10.10.60">
    <property type="entry name" value="Homeodomain-like"/>
    <property type="match status" value="1"/>
</dbReference>
<evidence type="ECO:0000259" key="4">
    <source>
        <dbReference type="PROSITE" id="PS50071"/>
    </source>
</evidence>
<dbReference type="InterPro" id="IPR039276">
    <property type="entry name" value="SHH1/2"/>
</dbReference>
<protein>
    <recommendedName>
        <fullName evidence="4">Homeobox domain-containing protein</fullName>
    </recommendedName>
</protein>
<dbReference type="PANTHER" id="PTHR33827">
    <property type="entry name" value="PROTEIN SAWADEE HOMEODOMAIN HOMOLOG 2"/>
    <property type="match status" value="1"/>
</dbReference>
<dbReference type="PANTHER" id="PTHR33827:SF7">
    <property type="entry name" value="PROTEIN SAWADEE HOMEODOMAIN HOMOLOG 2"/>
    <property type="match status" value="1"/>
</dbReference>
<organism evidence="5 6">
    <name type="scientific">Canavalia gladiata</name>
    <name type="common">Sword bean</name>
    <name type="synonym">Dolichos gladiatus</name>
    <dbReference type="NCBI Taxonomy" id="3824"/>
    <lineage>
        <taxon>Eukaryota</taxon>
        <taxon>Viridiplantae</taxon>
        <taxon>Streptophyta</taxon>
        <taxon>Embryophyta</taxon>
        <taxon>Tracheophyta</taxon>
        <taxon>Spermatophyta</taxon>
        <taxon>Magnoliopsida</taxon>
        <taxon>eudicotyledons</taxon>
        <taxon>Gunneridae</taxon>
        <taxon>Pentapetalae</taxon>
        <taxon>rosids</taxon>
        <taxon>fabids</taxon>
        <taxon>Fabales</taxon>
        <taxon>Fabaceae</taxon>
        <taxon>Papilionoideae</taxon>
        <taxon>50 kb inversion clade</taxon>
        <taxon>NPAAA clade</taxon>
        <taxon>indigoferoid/millettioid clade</taxon>
        <taxon>Phaseoleae</taxon>
        <taxon>Canavalia</taxon>
    </lineage>
</organism>
<dbReference type="GO" id="GO:0005634">
    <property type="term" value="C:nucleus"/>
    <property type="evidence" value="ECO:0007669"/>
    <property type="project" value="UniProtKB-SubCell"/>
</dbReference>
<dbReference type="Gene3D" id="2.40.50.40">
    <property type="match status" value="1"/>
</dbReference>
<evidence type="ECO:0000256" key="3">
    <source>
        <dbReference type="SAM" id="MobiDB-lite"/>
    </source>
</evidence>
<accession>A0AAN9KAK7</accession>
<dbReference type="AlphaFoldDB" id="A0AAN9KAK7"/>
<keyword evidence="2" id="KW-0539">Nucleus</keyword>
<name>A0AAN9KAK7_CANGL</name>
<dbReference type="InterPro" id="IPR009057">
    <property type="entry name" value="Homeodomain-like_sf"/>
</dbReference>
<dbReference type="SMART" id="SM00389">
    <property type="entry name" value="HOX"/>
    <property type="match status" value="1"/>
</dbReference>
<gene>
    <name evidence="5" type="ORF">VNO77_37498</name>
</gene>
<sequence length="474" mass="52819">MFLLNLDIPIPTAKEAIKSIIYIIFYNKILWGLVYRSSTSYLSPASGLVFSSLLFSSQHSQRFQLYTSVESKRPFIFPAQTLSLSLCLCCFAFGFPSIMGRPPSNGGPAFRFTQAEVAEMEAILQEHNNAMPARDVLAALAEKFSESPDRKGKITVQMKQVWNWFQNKRYAIRAKSSKTPGKLNITPMPRDDSAPVRSLPQQPTAVPIPVASGSVPTTVKAAPENSVMEFEAKSGRDGAWYDVANFLSHRYLETSDPEVLVRFAGFGPEEDEWVNVRKNVRPRSLPCESSECVAVLPGDLILCFQEGKEQALYFDAHVLDAQRRRHDVRGCRCRFLVRYDHDQSEEIVPLRKVCRRPETDYRLQQLHAVNEVAAAPMDQHKTGMDPANVHAIRVTAESVPKQLIAANIHMETSVLQTNVPLAPQSMNVDPKKTEIPTNVQAGNSIIIPGSTPFTSIITKSSIPEVSNQNMAEGK</sequence>
<dbReference type="EMBL" id="JAYMYQ010000009">
    <property type="protein sequence ID" value="KAK7313096.1"/>
    <property type="molecule type" value="Genomic_DNA"/>
</dbReference>
<reference evidence="5 6" key="1">
    <citation type="submission" date="2024-01" db="EMBL/GenBank/DDBJ databases">
        <title>The genomes of 5 underutilized Papilionoideae crops provide insights into root nodulation and disease resistanc.</title>
        <authorList>
            <person name="Jiang F."/>
        </authorList>
    </citation>
    <scope>NUCLEOTIDE SEQUENCE [LARGE SCALE GENOMIC DNA]</scope>
    <source>
        <strain evidence="5">LVBAO_FW01</strain>
        <tissue evidence="5">Leaves</tissue>
    </source>
</reference>
<feature type="region of interest" description="Disordered" evidence="3">
    <location>
        <begin position="180"/>
        <end position="202"/>
    </location>
</feature>
<feature type="DNA-binding region" description="Homeobox" evidence="2">
    <location>
        <begin position="113"/>
        <end position="176"/>
    </location>
</feature>
<comment type="caution">
    <text evidence="5">The sequence shown here is derived from an EMBL/GenBank/DDBJ whole genome shotgun (WGS) entry which is preliminary data.</text>
</comment>
<dbReference type="Proteomes" id="UP001367508">
    <property type="component" value="Unassembled WGS sequence"/>
</dbReference>
<dbReference type="SUPFAM" id="SSF46689">
    <property type="entry name" value="Homeodomain-like"/>
    <property type="match status" value="1"/>
</dbReference>
<dbReference type="Pfam" id="PF16719">
    <property type="entry name" value="SAWADEE"/>
    <property type="match status" value="1"/>
</dbReference>